<feature type="compositionally biased region" description="Basic residues" evidence="1">
    <location>
        <begin position="625"/>
        <end position="634"/>
    </location>
</feature>
<evidence type="ECO:0000256" key="1">
    <source>
        <dbReference type="SAM" id="MobiDB-lite"/>
    </source>
</evidence>
<dbReference type="SUPFAM" id="SSF51905">
    <property type="entry name" value="FAD/NAD(P)-binding domain"/>
    <property type="match status" value="1"/>
</dbReference>
<evidence type="ECO:0000259" key="3">
    <source>
        <dbReference type="Pfam" id="PF23150"/>
    </source>
</evidence>
<accession>A0A7I8W4Q2</accession>
<comment type="caution">
    <text evidence="4">The sequence shown here is derived from an EMBL/GenBank/DDBJ whole genome shotgun (WGS) entry which is preliminary data.</text>
</comment>
<feature type="region of interest" description="Disordered" evidence="1">
    <location>
        <begin position="966"/>
        <end position="996"/>
    </location>
</feature>
<dbReference type="InterPro" id="IPR036188">
    <property type="entry name" value="FAD/NAD-bd_sf"/>
</dbReference>
<feature type="compositionally biased region" description="Basic and acidic residues" evidence="1">
    <location>
        <begin position="654"/>
        <end position="675"/>
    </location>
</feature>
<dbReference type="Gene3D" id="3.40.50.1010">
    <property type="entry name" value="5'-nuclease"/>
    <property type="match status" value="1"/>
</dbReference>
<dbReference type="Pfam" id="PF23150">
    <property type="entry name" value="CFAP61_dimer"/>
    <property type="match status" value="1"/>
</dbReference>
<evidence type="ECO:0000259" key="2">
    <source>
        <dbReference type="Pfam" id="PF16092"/>
    </source>
</evidence>
<dbReference type="SUPFAM" id="SSF88723">
    <property type="entry name" value="PIN domain-like"/>
    <property type="match status" value="1"/>
</dbReference>
<evidence type="ECO:0000313" key="4">
    <source>
        <dbReference type="EMBL" id="CAD5121763.1"/>
    </source>
</evidence>
<dbReference type="InterPro" id="IPR038884">
    <property type="entry name" value="CFAP61"/>
</dbReference>
<dbReference type="Proteomes" id="UP000549394">
    <property type="component" value="Unassembled WGS sequence"/>
</dbReference>
<dbReference type="Pfam" id="PF16092">
    <property type="entry name" value="CFAP61_N"/>
    <property type="match status" value="1"/>
</dbReference>
<protein>
    <submittedName>
        <fullName evidence="4">DgyrCDS10240</fullName>
    </submittedName>
</protein>
<gene>
    <name evidence="4" type="ORF">DGYR_LOCUS9671</name>
</gene>
<dbReference type="PANTHER" id="PTHR21178:SF8">
    <property type="entry name" value="CILIA- AND FLAGELLA-ASSOCIATED PROTEIN 61"/>
    <property type="match status" value="1"/>
</dbReference>
<reference evidence="4 5" key="1">
    <citation type="submission" date="2020-08" db="EMBL/GenBank/DDBJ databases">
        <authorList>
            <person name="Hejnol A."/>
        </authorList>
    </citation>
    <scope>NUCLEOTIDE SEQUENCE [LARGE SCALE GENOMIC DNA]</scope>
</reference>
<feature type="domain" description="Cilia- and flagella-associated protein 61 N-terminal" evidence="2">
    <location>
        <begin position="702"/>
        <end position="954"/>
    </location>
</feature>
<dbReference type="EMBL" id="CAJFCJ010000015">
    <property type="protein sequence ID" value="CAD5121763.1"/>
    <property type="molecule type" value="Genomic_DNA"/>
</dbReference>
<feature type="domain" description="CFAP61 dimerisation" evidence="3">
    <location>
        <begin position="1742"/>
        <end position="1857"/>
    </location>
</feature>
<organism evidence="4 5">
    <name type="scientific">Dimorphilus gyrociliatus</name>
    <dbReference type="NCBI Taxonomy" id="2664684"/>
    <lineage>
        <taxon>Eukaryota</taxon>
        <taxon>Metazoa</taxon>
        <taxon>Spiralia</taxon>
        <taxon>Lophotrochozoa</taxon>
        <taxon>Annelida</taxon>
        <taxon>Polychaeta</taxon>
        <taxon>Polychaeta incertae sedis</taxon>
        <taxon>Dinophilidae</taxon>
        <taxon>Dimorphilus</taxon>
    </lineage>
</organism>
<name>A0A7I8W4Q2_9ANNE</name>
<evidence type="ECO:0000313" key="5">
    <source>
        <dbReference type="Proteomes" id="UP000549394"/>
    </source>
</evidence>
<sequence length="1946" mass="224743">MGIKGFTFFIDNNSDLFLKQVHLHDTTIIIDGNNLMYFIYRRYGVSTKYGGDYCDYKEAIEMFFAALKECKVTPIILMDGCYNNDDSKLRTCVRRHEEKLKICCARTFSKGKEPFQEAIPLLMVQEFKESLKRNGILNLASRFEADDDIAKLANFLDCPVLSNDSDFYVYKLKKGFLILDYLDINVSKQKNSYKYLSACMYESDSLIKFFPNLDAKLLALGGTMHENDYITYSDLETIFRTYRLPRNNDVPFNKRLHGKTIGIFTWLNEIGNFDEAFKRILEPFRADKDVLREKLRKCIDRYTDTTVNCSTTLNLQEDLKQFCNCCEVNSYLGTKIPDWLIDRLMGNSCDVNVVNALISHRIFLPIQIENFNEESAHNVSFELRKIVYSILLQLEDSEKRKKKKDYCIEEYNRAGKNQKKYFIEKEDVNYANLEKIDKMSIGERKEIFLNILTSKFDESMVDVNLLAVLYAIIYWIRNSNPKVTELHVYTVLVCLIRYYYISFDLETYNISYERLKKYEETPKFSAANTFHAEIVHSFAQLQSVYFVSSWLNDLLDRPIQFIEPSKFLSGTFLYNLFLDLTRRAGPISAIEHLLIVDSQLYQKFHYLKTIILSSGVELIDYSSKNKKKSKKRSKGQTNENKSLEEEESEASSENTEKQDNDCHISTDLLSKKMERQNTNTSPMPRSPSKRPKSCDMPEIINARRTESLDAPAILKLVQPNTESLFGRVNVVNLIEKASLAVTLCNDKEEVLGHASFYDYPNLEEVTVNGWESWLWKYYELEKCTALNTVYLHFFVSKGDYSHGCAEEIIRTMFNAVPSIHYCLLCVPIGVFPDASLSEIFEEVKLRDGLNKGPDNCALFICYRHQHVPVLHIRKARVEDHDDLTPIFNRQTEVLKHTYGDFFLAELIEAQDDKMKCLVAEVEGTAVGFLSVSEDVNVKLLNECFELGPYYGFCKRTDKDILEETAEKTATPQPEPEPEEIRRLSTTSSKNSKVFGKKDEVTDEEIKIRRKTTDDLFGEEEEVQNDLESARSEASDRQSIKVRKRYIHNSGIEQKSLKFYYPPKAEPVHVPKTPKPASLEANLRKRFLPTYYGENLAVCIQLFCIDERYEMRSGDFMYKVFEFYPNKEFCIITVPHMVPEFPMLQLCSRAIPRSGSILPQELYIFSRSGLLNNLKVSHCIATDIPKIQKLVDNLALQNSMMKDVKQYVDAHRDADGTKLGAYIATINDSVIALAIIRNEENIEYIRSHYNIEDFIYFNQHARREHVRIHHFACNPAFKHLSKHILKEVMRLFNVTSSYYYIYPPFCDEEKLNSFSLVGIMSDFVPVRGRRQIEYNLDILGKNAPSERILEAKEPFGLLHLNRKLMLEPKVTINARIVVIGASDTSISFLETLLFCPHLKFNNITVISPHGLPGELSSEQLRDSFLSSSGCYSTDDHCRMSLRSWCNIVYGKMTKIDRRKKLVWVNGQFAVPYDHMVVGTGTQYQVPAPNGAHVESLATSEEAQFDKDRRWDGIIPRNLFTVNDYYESAVALYWLDNFFVGTRSNAVIYGYSLDSLTCIRSMMELGVDGNRIHLVIPPKDGTSSMCFNNPQVENAVFFNLSAQGVTVHRDYILALWNDTVDEIEEIQKVSFTSNRKPLELEAGVFFSFHRKDVDYEAFRSLNDACLVYDGRLVIDGEFHTNDCTIRAAGPVTKYQRAFQADDLTHAEFNSKEVGTQLAHSFLTLFDPTLDPDSEPAQDVLKLVPMYKQPRMESAIFPGYVYYLRMRKPGIECPIEVAQSQKNYGRVLTTGELTENYCSLHINQYGTIETITCLSKSPLSTTMLSCLYGLHERLLNNLVSRFDEKLIPDLYEYFKETWAVSIYHDRFTDLRDEIRELLSNRPKIDIESVEERVRMLISEEEDALGPKQRRSLLNEMDKNGTKKAVDTRLLSFLTYNHYHLPMYARPGML</sequence>
<dbReference type="InterPro" id="IPR029060">
    <property type="entry name" value="PIN-like_dom_sf"/>
</dbReference>
<keyword evidence="5" id="KW-1185">Reference proteome</keyword>
<feature type="region of interest" description="Disordered" evidence="1">
    <location>
        <begin position="625"/>
        <end position="695"/>
    </location>
</feature>
<dbReference type="InterPro" id="IPR032151">
    <property type="entry name" value="CFAP61_N"/>
</dbReference>
<proteinExistence type="predicted"/>
<dbReference type="OrthoDB" id="382863at2759"/>
<dbReference type="PANTHER" id="PTHR21178">
    <property type="entry name" value="CILIA- AND FLAGELLA-ASSOCIATED PROTEIN 61"/>
    <property type="match status" value="1"/>
</dbReference>
<dbReference type="InterPro" id="IPR056299">
    <property type="entry name" value="CFAP61_dimer"/>
</dbReference>